<evidence type="ECO:0000256" key="12">
    <source>
        <dbReference type="SAM" id="Coils"/>
    </source>
</evidence>
<evidence type="ECO:0000256" key="1">
    <source>
        <dbReference type="ARBA" id="ARBA00004496"/>
    </source>
</evidence>
<dbReference type="GO" id="GO:0003676">
    <property type="term" value="F:nucleic acid binding"/>
    <property type="evidence" value="ECO:0007669"/>
    <property type="project" value="InterPro"/>
</dbReference>
<dbReference type="GO" id="GO:0006421">
    <property type="term" value="P:asparaginyl-tRNA aminoacylation"/>
    <property type="evidence" value="ECO:0007669"/>
    <property type="project" value="InterPro"/>
</dbReference>
<keyword evidence="7" id="KW-0067">ATP-binding</keyword>
<evidence type="ECO:0000313" key="15">
    <source>
        <dbReference type="Proteomes" id="UP000276215"/>
    </source>
</evidence>
<dbReference type="PANTHER" id="PTHR22594">
    <property type="entry name" value="ASPARTYL/LYSYL-TRNA SYNTHETASE"/>
    <property type="match status" value="1"/>
</dbReference>
<evidence type="ECO:0000256" key="3">
    <source>
        <dbReference type="ARBA" id="ARBA00012816"/>
    </source>
</evidence>
<evidence type="ECO:0000256" key="7">
    <source>
        <dbReference type="ARBA" id="ARBA00022840"/>
    </source>
</evidence>
<dbReference type="PANTHER" id="PTHR22594:SF16">
    <property type="entry name" value="ASPARAGINE--TRNA LIGASE, CYTOPLASMIC"/>
    <property type="match status" value="1"/>
</dbReference>
<keyword evidence="6" id="KW-0547">Nucleotide-binding</keyword>
<keyword evidence="15" id="KW-1185">Reference proteome</keyword>
<evidence type="ECO:0000313" key="14">
    <source>
        <dbReference type="EMBL" id="RPA94665.1"/>
    </source>
</evidence>
<accession>A0A3N4J8Z2</accession>
<feature type="coiled-coil region" evidence="12">
    <location>
        <begin position="90"/>
        <end position="122"/>
    </location>
</feature>
<evidence type="ECO:0000256" key="6">
    <source>
        <dbReference type="ARBA" id="ARBA00022741"/>
    </source>
</evidence>
<dbReference type="EC" id="6.1.1.22" evidence="3"/>
<keyword evidence="4" id="KW-0963">Cytoplasm</keyword>
<dbReference type="InterPro" id="IPR004364">
    <property type="entry name" value="Aa-tRNA-synt_II"/>
</dbReference>
<dbReference type="GO" id="GO:0004816">
    <property type="term" value="F:asparagine-tRNA ligase activity"/>
    <property type="evidence" value="ECO:0007669"/>
    <property type="project" value="UniProtKB-EC"/>
</dbReference>
<dbReference type="CDD" id="cd04323">
    <property type="entry name" value="AsnRS_cyto_like_N"/>
    <property type="match status" value="1"/>
</dbReference>
<evidence type="ECO:0000256" key="2">
    <source>
        <dbReference type="ARBA" id="ARBA00008226"/>
    </source>
</evidence>
<dbReference type="InterPro" id="IPR048952">
    <property type="entry name" value="AsnRS_N"/>
</dbReference>
<dbReference type="InterPro" id="IPR002312">
    <property type="entry name" value="Asp/Asn-tRNA-synth_IIb"/>
</dbReference>
<dbReference type="InterPro" id="IPR012340">
    <property type="entry name" value="NA-bd_OB-fold"/>
</dbReference>
<dbReference type="Gene3D" id="2.40.50.140">
    <property type="entry name" value="Nucleic acid-binding proteins"/>
    <property type="match status" value="1"/>
</dbReference>
<dbReference type="PRINTS" id="PR01042">
    <property type="entry name" value="TRNASYNTHASP"/>
</dbReference>
<evidence type="ECO:0000256" key="10">
    <source>
        <dbReference type="ARBA" id="ARBA00029886"/>
    </source>
</evidence>
<keyword evidence="5" id="KW-0436">Ligase</keyword>
<name>A0A3N4J8Z2_9PEZI</name>
<dbReference type="InterPro" id="IPR004522">
    <property type="entry name" value="Asn-tRNA-ligase"/>
</dbReference>
<reference evidence="14 15" key="1">
    <citation type="journal article" date="2018" name="Nat. Ecol. Evol.">
        <title>Pezizomycetes genomes reveal the molecular basis of ectomycorrhizal truffle lifestyle.</title>
        <authorList>
            <person name="Murat C."/>
            <person name="Payen T."/>
            <person name="Noel B."/>
            <person name="Kuo A."/>
            <person name="Morin E."/>
            <person name="Chen J."/>
            <person name="Kohler A."/>
            <person name="Krizsan K."/>
            <person name="Balestrini R."/>
            <person name="Da Silva C."/>
            <person name="Montanini B."/>
            <person name="Hainaut M."/>
            <person name="Levati E."/>
            <person name="Barry K.W."/>
            <person name="Belfiori B."/>
            <person name="Cichocki N."/>
            <person name="Clum A."/>
            <person name="Dockter R.B."/>
            <person name="Fauchery L."/>
            <person name="Guy J."/>
            <person name="Iotti M."/>
            <person name="Le Tacon F."/>
            <person name="Lindquist E.A."/>
            <person name="Lipzen A."/>
            <person name="Malagnac F."/>
            <person name="Mello A."/>
            <person name="Molinier V."/>
            <person name="Miyauchi S."/>
            <person name="Poulain J."/>
            <person name="Riccioni C."/>
            <person name="Rubini A."/>
            <person name="Sitrit Y."/>
            <person name="Splivallo R."/>
            <person name="Traeger S."/>
            <person name="Wang M."/>
            <person name="Zifcakova L."/>
            <person name="Wipf D."/>
            <person name="Zambonelli A."/>
            <person name="Paolocci F."/>
            <person name="Nowrousian M."/>
            <person name="Ottonello S."/>
            <person name="Baldrian P."/>
            <person name="Spatafora J.W."/>
            <person name="Henrissat B."/>
            <person name="Nagy L.G."/>
            <person name="Aury J.M."/>
            <person name="Wincker P."/>
            <person name="Grigoriev I.V."/>
            <person name="Bonfante P."/>
            <person name="Martin F.M."/>
        </authorList>
    </citation>
    <scope>NUCLEOTIDE SEQUENCE [LARGE SCALE GENOMIC DNA]</scope>
    <source>
        <strain evidence="14 15">120613-1</strain>
    </source>
</reference>
<dbReference type="SUPFAM" id="SSF55681">
    <property type="entry name" value="Class II aaRS and biotin synthetases"/>
    <property type="match status" value="1"/>
</dbReference>
<evidence type="ECO:0000256" key="5">
    <source>
        <dbReference type="ARBA" id="ARBA00022598"/>
    </source>
</evidence>
<keyword evidence="9 14" id="KW-0030">Aminoacyl-tRNA synthetase</keyword>
<evidence type="ECO:0000256" key="9">
    <source>
        <dbReference type="ARBA" id="ARBA00023146"/>
    </source>
</evidence>
<sequence>MAEEAKSLASSAANLTVSETVNTIFIDEDIGIDAPETPGTEEQPFSTLIGAMTHTYKSQPDAKFRIRKKPTGPEDKTPHAYAPVAKAALKKATNLHLANLKKEAKKAEMSAKELEAKAAKDAHLEQAKKVIIVEDASKPKAVSIKLRDTVKHRKARVVVRGWVHRLRVQKNLVFITLRDGTGYLQCLLSGDLTKTYDALTLTVETTIAIYGVISPVPEENHAPDGHELHADYFTVIGKAPGGDDTISNIVAPNADPQTKYDNRHLVIRGDVASSVLKVRASVLRSLRKSYEDLGLLEVTPPCMVQTQVEGGSTLFEFNYYGEKAYLTQSSQLYLETCLPSLGDVFCVQESFRAEHSLTRRHLSEYTHIEAELAFITFDNLLSHLEELICRTIDYTLADPLIKGRIAELNPKFKAPARPFMRMTYADAINWLVEHNIPNEEGEPHKFGDDIAEAAERKMTDIIDKPIFLTKFPVEIKAFYMKKDPADPRVTESVDCLMPGVGEIVGGSMRMENLEELMGAYAREGISPGPYYWFTDQRKYGTSPHGGYGIGLERFLAWMCNRYTVKECSLYPRWTGRCTP</sequence>
<keyword evidence="12" id="KW-0175">Coiled coil</keyword>
<proteinExistence type="inferred from homology"/>
<dbReference type="OrthoDB" id="1931232at2759"/>
<dbReference type="Pfam" id="PF01336">
    <property type="entry name" value="tRNA_anti-codon"/>
    <property type="match status" value="1"/>
</dbReference>
<dbReference type="EMBL" id="ML120434">
    <property type="protein sequence ID" value="RPA94665.1"/>
    <property type="molecule type" value="Genomic_DNA"/>
</dbReference>
<dbReference type="Pfam" id="PF20917">
    <property type="entry name" value="AsnRS_N"/>
    <property type="match status" value="1"/>
</dbReference>
<evidence type="ECO:0000259" key="13">
    <source>
        <dbReference type="PROSITE" id="PS50862"/>
    </source>
</evidence>
<dbReference type="InterPro" id="IPR004365">
    <property type="entry name" value="NA-bd_OB_tRNA"/>
</dbReference>
<dbReference type="Gene3D" id="3.30.1910.20">
    <property type="entry name" value="asparaginyl-tRNA synthetase, N-terminal domain"/>
    <property type="match status" value="1"/>
</dbReference>
<dbReference type="Gene3D" id="3.30.930.10">
    <property type="entry name" value="Bira Bifunctional Protein, Domain 2"/>
    <property type="match status" value="1"/>
</dbReference>
<dbReference type="Pfam" id="PF00152">
    <property type="entry name" value="tRNA-synt_2"/>
    <property type="match status" value="1"/>
</dbReference>
<evidence type="ECO:0000256" key="4">
    <source>
        <dbReference type="ARBA" id="ARBA00022490"/>
    </source>
</evidence>
<protein>
    <recommendedName>
        <fullName evidence="3">asparagine--tRNA ligase</fullName>
        <ecNumber evidence="3">6.1.1.22</ecNumber>
    </recommendedName>
    <alternativeName>
        <fullName evidence="10">Asparaginyl-tRNA synthetase</fullName>
    </alternativeName>
</protein>
<dbReference type="InterPro" id="IPR006195">
    <property type="entry name" value="aa-tRNA-synth_II"/>
</dbReference>
<evidence type="ECO:0000256" key="11">
    <source>
        <dbReference type="ARBA" id="ARBA00047844"/>
    </source>
</evidence>
<dbReference type="NCBIfam" id="TIGR00457">
    <property type="entry name" value="asnS"/>
    <property type="match status" value="1"/>
</dbReference>
<dbReference type="InterPro" id="IPR045864">
    <property type="entry name" value="aa-tRNA-synth_II/BPL/LPL"/>
</dbReference>
<feature type="domain" description="Aminoacyl-transfer RNA synthetases class-II family profile" evidence="13">
    <location>
        <begin position="276"/>
        <end position="571"/>
    </location>
</feature>
<dbReference type="GO" id="GO:0005524">
    <property type="term" value="F:ATP binding"/>
    <property type="evidence" value="ECO:0007669"/>
    <property type="project" value="UniProtKB-KW"/>
</dbReference>
<dbReference type="CDD" id="cd00776">
    <property type="entry name" value="AsxRS_core"/>
    <property type="match status" value="1"/>
</dbReference>
<dbReference type="AlphaFoldDB" id="A0A3N4J8Z2"/>
<dbReference type="PROSITE" id="PS50862">
    <property type="entry name" value="AA_TRNA_LIGASE_II"/>
    <property type="match status" value="1"/>
</dbReference>
<comment type="similarity">
    <text evidence="2">Belongs to the class-II aminoacyl-tRNA synthetase family.</text>
</comment>
<organism evidence="14 15">
    <name type="scientific">Choiromyces venosus 120613-1</name>
    <dbReference type="NCBI Taxonomy" id="1336337"/>
    <lineage>
        <taxon>Eukaryota</taxon>
        <taxon>Fungi</taxon>
        <taxon>Dikarya</taxon>
        <taxon>Ascomycota</taxon>
        <taxon>Pezizomycotina</taxon>
        <taxon>Pezizomycetes</taxon>
        <taxon>Pezizales</taxon>
        <taxon>Tuberaceae</taxon>
        <taxon>Choiromyces</taxon>
    </lineage>
</organism>
<dbReference type="SUPFAM" id="SSF50249">
    <property type="entry name" value="Nucleic acid-binding proteins"/>
    <property type="match status" value="1"/>
</dbReference>
<keyword evidence="8" id="KW-0648">Protein biosynthesis</keyword>
<comment type="catalytic activity">
    <reaction evidence="11">
        <text>tRNA(Asn) + L-asparagine + ATP = L-asparaginyl-tRNA(Asn) + AMP + diphosphate + H(+)</text>
        <dbReference type="Rhea" id="RHEA:11180"/>
        <dbReference type="Rhea" id="RHEA-COMP:9659"/>
        <dbReference type="Rhea" id="RHEA-COMP:9674"/>
        <dbReference type="ChEBI" id="CHEBI:15378"/>
        <dbReference type="ChEBI" id="CHEBI:30616"/>
        <dbReference type="ChEBI" id="CHEBI:33019"/>
        <dbReference type="ChEBI" id="CHEBI:58048"/>
        <dbReference type="ChEBI" id="CHEBI:78442"/>
        <dbReference type="ChEBI" id="CHEBI:78515"/>
        <dbReference type="ChEBI" id="CHEBI:456215"/>
        <dbReference type="EC" id="6.1.1.22"/>
    </reaction>
</comment>
<dbReference type="FunFam" id="3.30.930.10:FF:000040">
    <property type="entry name" value="Asparagine--tRNA ligase, cytoplasmic"/>
    <property type="match status" value="1"/>
</dbReference>
<dbReference type="STRING" id="1336337.A0A3N4J8Z2"/>
<dbReference type="GO" id="GO:0005737">
    <property type="term" value="C:cytoplasm"/>
    <property type="evidence" value="ECO:0007669"/>
    <property type="project" value="UniProtKB-SubCell"/>
</dbReference>
<evidence type="ECO:0000256" key="8">
    <source>
        <dbReference type="ARBA" id="ARBA00022917"/>
    </source>
</evidence>
<dbReference type="Proteomes" id="UP000276215">
    <property type="component" value="Unassembled WGS sequence"/>
</dbReference>
<gene>
    <name evidence="14" type="ORF">L873DRAFT_1813913</name>
</gene>
<comment type="subcellular location">
    <subcellularLocation>
        <location evidence="1">Cytoplasm</location>
    </subcellularLocation>
</comment>